<feature type="transmembrane region" description="Helical" evidence="1">
    <location>
        <begin position="91"/>
        <end position="112"/>
    </location>
</feature>
<dbReference type="InterPro" id="IPR011642">
    <property type="entry name" value="Gate_dom"/>
</dbReference>
<accession>A0A1M6PRR1</accession>
<evidence type="ECO:0000313" key="3">
    <source>
        <dbReference type="EMBL" id="SHK10571.1"/>
    </source>
</evidence>
<evidence type="ECO:0000313" key="4">
    <source>
        <dbReference type="Proteomes" id="UP000184536"/>
    </source>
</evidence>
<reference evidence="4" key="1">
    <citation type="submission" date="2016-11" db="EMBL/GenBank/DDBJ databases">
        <authorList>
            <person name="Varghese N."/>
            <person name="Submissions S."/>
        </authorList>
    </citation>
    <scope>NUCLEOTIDE SEQUENCE [LARGE SCALE GENOMIC DNA]</scope>
    <source>
        <strain evidence="4">DSM 17957</strain>
    </source>
</reference>
<evidence type="ECO:0000256" key="1">
    <source>
        <dbReference type="SAM" id="Phobius"/>
    </source>
</evidence>
<dbReference type="Pfam" id="PF07670">
    <property type="entry name" value="Gate"/>
    <property type="match status" value="1"/>
</dbReference>
<dbReference type="EMBL" id="FQZV01000074">
    <property type="protein sequence ID" value="SHK10571.1"/>
    <property type="molecule type" value="Genomic_DNA"/>
</dbReference>
<proteinExistence type="predicted"/>
<feature type="transmembrane region" description="Helical" evidence="1">
    <location>
        <begin position="37"/>
        <end position="55"/>
    </location>
</feature>
<sequence length="191" mass="20562">MMNIMWVSMILIGIFVALMKGQLDIVNQVVINHTQEAVVFAIGLIGIMSVWLGLMKIAERSGLIDSIGRLMGPMVRLLFPEVPPNHPAISAMVMNLAANMFGAGNSATALGLKAMEELQQLNTKKERATNAMCMFLVINMSSVQLVPLTVLKIRSDAGSANPAEIIGTTLIATTVSTIVGILACKILERNR</sequence>
<feature type="transmembrane region" description="Helical" evidence="1">
    <location>
        <begin position="133"/>
        <end position="153"/>
    </location>
</feature>
<evidence type="ECO:0000259" key="2">
    <source>
        <dbReference type="Pfam" id="PF07670"/>
    </source>
</evidence>
<protein>
    <submittedName>
        <fullName evidence="3">Spore maturation protein A</fullName>
    </submittedName>
</protein>
<keyword evidence="1" id="KW-1133">Transmembrane helix</keyword>
<dbReference type="OrthoDB" id="9782481at2"/>
<dbReference type="Proteomes" id="UP000184536">
    <property type="component" value="Unassembled WGS sequence"/>
</dbReference>
<gene>
    <name evidence="3" type="ORF">SAMN02745975_03653</name>
</gene>
<feature type="transmembrane region" description="Helical" evidence="1">
    <location>
        <begin position="165"/>
        <end position="187"/>
    </location>
</feature>
<organism evidence="3 4">
    <name type="scientific">Geosporobacter subterraneus DSM 17957</name>
    <dbReference type="NCBI Taxonomy" id="1121919"/>
    <lineage>
        <taxon>Bacteria</taxon>
        <taxon>Bacillati</taxon>
        <taxon>Bacillota</taxon>
        <taxon>Clostridia</taxon>
        <taxon>Peptostreptococcales</taxon>
        <taxon>Thermotaleaceae</taxon>
        <taxon>Geosporobacter</taxon>
    </lineage>
</organism>
<feature type="domain" description="Nucleoside transporter/FeoB GTPase Gate" evidence="2">
    <location>
        <begin position="42"/>
        <end position="150"/>
    </location>
</feature>
<keyword evidence="4" id="KW-1185">Reference proteome</keyword>
<keyword evidence="1" id="KW-0812">Transmembrane</keyword>
<keyword evidence="1" id="KW-0472">Membrane</keyword>
<name>A0A1M6PRR1_9FIRM</name>
<dbReference type="STRING" id="1121919.SAMN02745975_03653"/>
<dbReference type="RefSeq" id="WP_110942617.1">
    <property type="nucleotide sequence ID" value="NZ_FQZV01000074.1"/>
</dbReference>
<dbReference type="AlphaFoldDB" id="A0A1M6PRR1"/>